<dbReference type="EMBL" id="RIBS01000004">
    <property type="protein sequence ID" value="RNF83769.1"/>
    <property type="molecule type" value="Genomic_DNA"/>
</dbReference>
<comment type="catalytic activity">
    <reaction evidence="9 10">
        <text>heme b + 2 H(+) = protoporphyrin IX + Fe(2+)</text>
        <dbReference type="Rhea" id="RHEA:22584"/>
        <dbReference type="ChEBI" id="CHEBI:15378"/>
        <dbReference type="ChEBI" id="CHEBI:29033"/>
        <dbReference type="ChEBI" id="CHEBI:57306"/>
        <dbReference type="ChEBI" id="CHEBI:60344"/>
        <dbReference type="EC" id="4.98.1.1"/>
    </reaction>
</comment>
<dbReference type="AlphaFoldDB" id="A0A3M8SR57"/>
<dbReference type="OrthoDB" id="9809741at2"/>
<dbReference type="CDD" id="cd03411">
    <property type="entry name" value="Ferrochelatase_N"/>
    <property type="match status" value="1"/>
</dbReference>
<keyword evidence="2 9" id="KW-0963">Cytoplasm</keyword>
<comment type="caution">
    <text evidence="11">The sequence shown here is derived from an EMBL/GenBank/DDBJ whole genome shotgun (WGS) entry which is preliminary data.</text>
</comment>
<evidence type="ECO:0000313" key="11">
    <source>
        <dbReference type="EMBL" id="RNF83769.1"/>
    </source>
</evidence>
<evidence type="ECO:0000313" key="12">
    <source>
        <dbReference type="Proteomes" id="UP000267049"/>
    </source>
</evidence>
<dbReference type="PROSITE" id="PS00534">
    <property type="entry name" value="FERROCHELATASE"/>
    <property type="match status" value="1"/>
</dbReference>
<comment type="function">
    <text evidence="9 10">Catalyzes the ferrous insertion into protoporphyrin IX.</text>
</comment>
<dbReference type="InterPro" id="IPR019772">
    <property type="entry name" value="Ferrochelatase_AS"/>
</dbReference>
<evidence type="ECO:0000256" key="1">
    <source>
        <dbReference type="ARBA" id="ARBA00007718"/>
    </source>
</evidence>
<keyword evidence="3 9" id="KW-0479">Metal-binding</keyword>
<dbReference type="Proteomes" id="UP000267049">
    <property type="component" value="Unassembled WGS sequence"/>
</dbReference>
<comment type="pathway">
    <text evidence="9 10">Porphyrin-containing compound metabolism; protoheme biosynthesis; protoheme from protoporphyrin-IX: step 1/1.</text>
</comment>
<feature type="binding site" evidence="9">
    <location>
        <position position="213"/>
    </location>
    <ligand>
        <name>Fe(2+)</name>
        <dbReference type="ChEBI" id="CHEBI:29033"/>
    </ligand>
</feature>
<sequence>MQANASTVTSTPTSTPAAPVIASDTALVLVNLGTPDAPTAPAVRRYLGEFLHDRRVVSLTRWLWCPLLHFGILPLRSPKVARKYASIWIEGEDGGSPLAVYTRRLARAVQGQLPGLRVVEAMRYGNPSLAKVLDGLREQGMARALVLPLYPQYSTSTTASVGDVLARGRGLSTRMVEDYHLDAGWVGAVADSIRTGRAGDAAPSARHLLFSFHGLPQRFADQGDPYPQQCEAGARAIAAALGLADDAWTLAYQSRFGREKWLEPSTSATLSALAARGVREVDVVAPGFAVDCLETLEEVAMMLAEDFARHGGRLRYIPCLNDGVPHARALAAIATRALERWP</sequence>
<dbReference type="Pfam" id="PF00762">
    <property type="entry name" value="Ferrochelatase"/>
    <property type="match status" value="1"/>
</dbReference>
<dbReference type="HAMAP" id="MF_00323">
    <property type="entry name" value="Ferrochelatase"/>
    <property type="match status" value="1"/>
</dbReference>
<comment type="similarity">
    <text evidence="1 9 10">Belongs to the ferrochelatase family.</text>
</comment>
<evidence type="ECO:0000256" key="7">
    <source>
        <dbReference type="ARBA" id="ARBA00023244"/>
    </source>
</evidence>
<gene>
    <name evidence="9" type="primary">hemH</name>
    <name evidence="11" type="ORF">EER27_10380</name>
</gene>
<dbReference type="EC" id="4.98.1.1" evidence="9 10"/>
<accession>A0A3M8SR57</accession>
<dbReference type="GO" id="GO:0006783">
    <property type="term" value="P:heme biosynthetic process"/>
    <property type="evidence" value="ECO:0007669"/>
    <property type="project" value="UniProtKB-UniRule"/>
</dbReference>
<dbReference type="SUPFAM" id="SSF53800">
    <property type="entry name" value="Chelatase"/>
    <property type="match status" value="1"/>
</dbReference>
<reference evidence="11 12" key="1">
    <citation type="submission" date="2018-11" db="EMBL/GenBank/DDBJ databases">
        <title>Lysobacter cryohumiis sp. nov., isolated from soil in the Tianshan Mountains, Xinjiang, China.</title>
        <authorList>
            <person name="Luo Y."/>
            <person name="Sheng H."/>
        </authorList>
    </citation>
    <scope>NUCLEOTIDE SEQUENCE [LARGE SCALE GENOMIC DNA]</scope>
    <source>
        <strain evidence="11 12">ZS60</strain>
    </source>
</reference>
<keyword evidence="5 9" id="KW-0350">Heme biosynthesis</keyword>
<keyword evidence="4 9" id="KW-0408">Iron</keyword>
<dbReference type="CDD" id="cd00419">
    <property type="entry name" value="Ferrochelatase_C"/>
    <property type="match status" value="1"/>
</dbReference>
<dbReference type="GO" id="GO:0046872">
    <property type="term" value="F:metal ion binding"/>
    <property type="evidence" value="ECO:0007669"/>
    <property type="project" value="UniProtKB-KW"/>
</dbReference>
<evidence type="ECO:0000256" key="10">
    <source>
        <dbReference type="RuleBase" id="RU000607"/>
    </source>
</evidence>
<evidence type="ECO:0000256" key="6">
    <source>
        <dbReference type="ARBA" id="ARBA00023239"/>
    </source>
</evidence>
<evidence type="ECO:0000256" key="5">
    <source>
        <dbReference type="ARBA" id="ARBA00023133"/>
    </source>
</evidence>
<keyword evidence="12" id="KW-1185">Reference proteome</keyword>
<proteinExistence type="inferred from homology"/>
<protein>
    <recommendedName>
        <fullName evidence="9 10">Ferrochelatase</fullName>
        <ecNumber evidence="9 10">4.98.1.1</ecNumber>
    </recommendedName>
    <alternativeName>
        <fullName evidence="9">Heme synthase</fullName>
    </alternativeName>
    <alternativeName>
        <fullName evidence="9">Protoheme ferro-lyase</fullName>
    </alternativeName>
</protein>
<dbReference type="Gene3D" id="3.40.50.1400">
    <property type="match status" value="2"/>
</dbReference>
<dbReference type="RefSeq" id="WP_123088026.1">
    <property type="nucleotide sequence ID" value="NZ_RIBS01000004.1"/>
</dbReference>
<dbReference type="GO" id="GO:0005737">
    <property type="term" value="C:cytoplasm"/>
    <property type="evidence" value="ECO:0007669"/>
    <property type="project" value="UniProtKB-SubCell"/>
</dbReference>
<dbReference type="NCBIfam" id="TIGR00109">
    <property type="entry name" value="hemH"/>
    <property type="match status" value="1"/>
</dbReference>
<keyword evidence="6 9" id="KW-0456">Lyase</keyword>
<evidence type="ECO:0000256" key="2">
    <source>
        <dbReference type="ARBA" id="ARBA00022490"/>
    </source>
</evidence>
<dbReference type="FunFam" id="3.40.50.1400:FF:000002">
    <property type="entry name" value="Ferrochelatase"/>
    <property type="match status" value="1"/>
</dbReference>
<evidence type="ECO:0000256" key="8">
    <source>
        <dbReference type="ARBA" id="ARBA00024536"/>
    </source>
</evidence>
<keyword evidence="7 9" id="KW-0627">Porphyrin biosynthesis</keyword>
<organism evidence="11 12">
    <name type="scientific">Montanilutibacter psychrotolerans</name>
    <dbReference type="NCBI Taxonomy" id="1327343"/>
    <lineage>
        <taxon>Bacteria</taxon>
        <taxon>Pseudomonadati</taxon>
        <taxon>Pseudomonadota</taxon>
        <taxon>Gammaproteobacteria</taxon>
        <taxon>Lysobacterales</taxon>
        <taxon>Lysobacteraceae</taxon>
        <taxon>Montanilutibacter</taxon>
    </lineage>
</organism>
<comment type="catalytic activity">
    <reaction evidence="8">
        <text>Fe-coproporphyrin III + 2 H(+) = coproporphyrin III + Fe(2+)</text>
        <dbReference type="Rhea" id="RHEA:49572"/>
        <dbReference type="ChEBI" id="CHEBI:15378"/>
        <dbReference type="ChEBI" id="CHEBI:29033"/>
        <dbReference type="ChEBI" id="CHEBI:68438"/>
        <dbReference type="ChEBI" id="CHEBI:131725"/>
        <dbReference type="EC" id="4.99.1.9"/>
    </reaction>
    <physiologicalReaction direction="right-to-left" evidence="8">
        <dbReference type="Rhea" id="RHEA:49574"/>
    </physiologicalReaction>
</comment>
<evidence type="ECO:0000256" key="4">
    <source>
        <dbReference type="ARBA" id="ARBA00023004"/>
    </source>
</evidence>
<dbReference type="PANTHER" id="PTHR11108">
    <property type="entry name" value="FERROCHELATASE"/>
    <property type="match status" value="1"/>
</dbReference>
<evidence type="ECO:0000256" key="3">
    <source>
        <dbReference type="ARBA" id="ARBA00022723"/>
    </source>
</evidence>
<dbReference type="InterPro" id="IPR001015">
    <property type="entry name" value="Ferrochelatase"/>
</dbReference>
<dbReference type="PANTHER" id="PTHR11108:SF1">
    <property type="entry name" value="FERROCHELATASE, MITOCHONDRIAL"/>
    <property type="match status" value="1"/>
</dbReference>
<feature type="binding site" evidence="9">
    <location>
        <position position="294"/>
    </location>
    <ligand>
        <name>Fe(2+)</name>
        <dbReference type="ChEBI" id="CHEBI:29033"/>
    </ligand>
</feature>
<dbReference type="GO" id="GO:0004325">
    <property type="term" value="F:ferrochelatase activity"/>
    <property type="evidence" value="ECO:0007669"/>
    <property type="project" value="UniProtKB-UniRule"/>
</dbReference>
<dbReference type="InterPro" id="IPR033659">
    <property type="entry name" value="Ferrochelatase_N"/>
</dbReference>
<dbReference type="InterPro" id="IPR033644">
    <property type="entry name" value="Ferrochelatase_C"/>
</dbReference>
<comment type="subcellular location">
    <subcellularLocation>
        <location evidence="9 10">Cytoplasm</location>
    </subcellularLocation>
</comment>
<dbReference type="UniPathway" id="UPA00252">
    <property type="reaction ID" value="UER00325"/>
</dbReference>
<evidence type="ECO:0000256" key="9">
    <source>
        <dbReference type="HAMAP-Rule" id="MF_00323"/>
    </source>
</evidence>
<name>A0A3M8SR57_9GAMM</name>